<feature type="transmembrane region" description="Helical" evidence="9">
    <location>
        <begin position="194"/>
        <end position="212"/>
    </location>
</feature>
<accession>A0ABV3SAC5</accession>
<keyword evidence="7 9" id="KW-0472">Membrane</keyword>
<evidence type="ECO:0000313" key="10">
    <source>
        <dbReference type="EMBL" id="MEX0386900.1"/>
    </source>
</evidence>
<evidence type="ECO:0000256" key="2">
    <source>
        <dbReference type="ARBA" id="ARBA00022448"/>
    </source>
</evidence>
<keyword evidence="5 9" id="KW-0812">Transmembrane</keyword>
<keyword evidence="3" id="KW-1003">Cell membrane</keyword>
<dbReference type="EMBL" id="JBAKFJ010000001">
    <property type="protein sequence ID" value="MEX0386900.1"/>
    <property type="molecule type" value="Genomic_DNA"/>
</dbReference>
<feature type="transmembrane region" description="Helical" evidence="9">
    <location>
        <begin position="25"/>
        <end position="44"/>
    </location>
</feature>
<protein>
    <submittedName>
        <fullName evidence="10">YeeE/YedE family protein</fullName>
    </submittedName>
</protein>
<evidence type="ECO:0000256" key="5">
    <source>
        <dbReference type="ARBA" id="ARBA00022692"/>
    </source>
</evidence>
<evidence type="ECO:0000256" key="3">
    <source>
        <dbReference type="ARBA" id="ARBA00022475"/>
    </source>
</evidence>
<feature type="transmembrane region" description="Helical" evidence="9">
    <location>
        <begin position="90"/>
        <end position="113"/>
    </location>
</feature>
<feature type="transmembrane region" description="Helical" evidence="9">
    <location>
        <begin position="378"/>
        <end position="395"/>
    </location>
</feature>
<name>A0ABV3SAC5_9GAMM</name>
<feature type="transmembrane region" description="Helical" evidence="9">
    <location>
        <begin position="303"/>
        <end position="325"/>
    </location>
</feature>
<comment type="subcellular location">
    <subcellularLocation>
        <location evidence="1">Cell inner membrane</location>
        <topology evidence="1">Multi-pass membrane protein</topology>
    </subcellularLocation>
</comment>
<keyword evidence="2" id="KW-0813">Transport</keyword>
<keyword evidence="11" id="KW-1185">Reference proteome</keyword>
<evidence type="ECO:0000256" key="8">
    <source>
        <dbReference type="ARBA" id="ARBA00035655"/>
    </source>
</evidence>
<feature type="transmembrane region" description="Helical" evidence="9">
    <location>
        <begin position="50"/>
        <end position="70"/>
    </location>
</feature>
<dbReference type="Pfam" id="PF04143">
    <property type="entry name" value="Sulf_transp"/>
    <property type="match status" value="1"/>
</dbReference>
<dbReference type="InterPro" id="IPR007272">
    <property type="entry name" value="Sulf_transp_TsuA/YedE"/>
</dbReference>
<evidence type="ECO:0000256" key="9">
    <source>
        <dbReference type="SAM" id="Phobius"/>
    </source>
</evidence>
<feature type="transmembrane region" description="Helical" evidence="9">
    <location>
        <begin position="152"/>
        <end position="174"/>
    </location>
</feature>
<keyword evidence="6 9" id="KW-1133">Transmembrane helix</keyword>
<evidence type="ECO:0000256" key="1">
    <source>
        <dbReference type="ARBA" id="ARBA00004429"/>
    </source>
</evidence>
<evidence type="ECO:0000256" key="4">
    <source>
        <dbReference type="ARBA" id="ARBA00022519"/>
    </source>
</evidence>
<evidence type="ECO:0000256" key="7">
    <source>
        <dbReference type="ARBA" id="ARBA00023136"/>
    </source>
</evidence>
<comment type="similarity">
    <text evidence="8">Belongs to the TsuA/YedE (TC 9.B.102) family.</text>
</comment>
<feature type="transmembrane region" description="Helical" evidence="9">
    <location>
        <begin position="233"/>
        <end position="258"/>
    </location>
</feature>
<gene>
    <name evidence="10" type="ORF">V6X64_07850</name>
</gene>
<dbReference type="Proteomes" id="UP001556653">
    <property type="component" value="Unassembled WGS sequence"/>
</dbReference>
<feature type="transmembrane region" description="Helical" evidence="9">
    <location>
        <begin position="346"/>
        <end position="372"/>
    </location>
</feature>
<dbReference type="PANTHER" id="PTHR30574">
    <property type="entry name" value="INNER MEMBRANE PROTEIN YEDE"/>
    <property type="match status" value="1"/>
</dbReference>
<organism evidence="10 11">
    <name type="scientific">Spiribacter onubensis</name>
    <dbReference type="NCBI Taxonomy" id="3122420"/>
    <lineage>
        <taxon>Bacteria</taxon>
        <taxon>Pseudomonadati</taxon>
        <taxon>Pseudomonadota</taxon>
        <taxon>Gammaproteobacteria</taxon>
        <taxon>Chromatiales</taxon>
        <taxon>Ectothiorhodospiraceae</taxon>
        <taxon>Spiribacter</taxon>
    </lineage>
</organism>
<sequence>MSTLAEAINGETIRDQPSRPRIDRFVVGVGAIGALVLGGLIWQVGSPRLVWLYMIGGGLGVALYHAAFGFTAGWRNFIVHRRSRGLRAQLLLLSAASVLFIPVIAGGYANGAIAPVGGYIVLGSFLFGLGMQLGGGCGSGTLFTVGAGNRRMLITLIAFIGGSVLGTLHLPWWLDGPGLGPVDLAASLDPLGGVLLQVSVLLALAWVLSAVERDRHGHVEKLSLRPEGRWWQTLITGGWPLLWGVIALTGLGLLTLLISGAPWGVTFAFAIWGAKALDALGIDMSQFTYWSWPYPAQALEQSVLVNVTSVMALGLLFGAMIAAGLAGRFNAGSQNRLGPRNISAAVIGGLCMGYGARLAFGCNIGAFFSGIASGSLHGWIWFAFGFLGSIVGVALRPRFGMGN</sequence>
<feature type="transmembrane region" description="Helical" evidence="9">
    <location>
        <begin position="119"/>
        <end position="145"/>
    </location>
</feature>
<evidence type="ECO:0000256" key="6">
    <source>
        <dbReference type="ARBA" id="ARBA00022989"/>
    </source>
</evidence>
<dbReference type="PANTHER" id="PTHR30574:SF1">
    <property type="entry name" value="SULPHUR TRANSPORT DOMAIN-CONTAINING PROTEIN"/>
    <property type="match status" value="1"/>
</dbReference>
<proteinExistence type="inferred from homology"/>
<keyword evidence="4" id="KW-0997">Cell inner membrane</keyword>
<evidence type="ECO:0000313" key="11">
    <source>
        <dbReference type="Proteomes" id="UP001556653"/>
    </source>
</evidence>
<comment type="caution">
    <text evidence="10">The sequence shown here is derived from an EMBL/GenBank/DDBJ whole genome shotgun (WGS) entry which is preliminary data.</text>
</comment>
<dbReference type="RefSeq" id="WP_367967381.1">
    <property type="nucleotide sequence ID" value="NZ_JBAKFJ010000001.1"/>
</dbReference>
<reference evidence="10 11" key="1">
    <citation type="submission" date="2024-02" db="EMBL/GenBank/DDBJ databases">
        <title>New especies of Spiribacter isolated from saline water.</title>
        <authorList>
            <person name="Leon M.J."/>
            <person name="De La Haba R."/>
            <person name="Sanchez-Porro C."/>
            <person name="Ventosa A."/>
        </authorList>
    </citation>
    <scope>NUCLEOTIDE SEQUENCE [LARGE SCALE GENOMIC DNA]</scope>
    <source>
        <strain evidence="11">ag22IC4-227</strain>
    </source>
</reference>